<organism evidence="1 2">
    <name type="scientific">Pseudomonas baetica</name>
    <dbReference type="NCBI Taxonomy" id="674054"/>
    <lineage>
        <taxon>Bacteria</taxon>
        <taxon>Pseudomonadati</taxon>
        <taxon>Pseudomonadota</taxon>
        <taxon>Gammaproteobacteria</taxon>
        <taxon>Pseudomonadales</taxon>
        <taxon>Pseudomonadaceae</taxon>
        <taxon>Pseudomonas</taxon>
    </lineage>
</organism>
<reference evidence="1 2" key="1">
    <citation type="submission" date="2017-11" db="EMBL/GenBank/DDBJ databases">
        <title>Genome sequencing of a diverse group of Pseudomonas species.</title>
        <authorList>
            <person name="Loper J."/>
        </authorList>
    </citation>
    <scope>NUCLEOTIDE SEQUENCE [LARGE SCALE GENOMIC DNA]</scope>
    <source>
        <strain evidence="1 2">LMG 25716</strain>
    </source>
</reference>
<evidence type="ECO:0000313" key="1">
    <source>
        <dbReference type="EMBL" id="PKA72783.1"/>
    </source>
</evidence>
<evidence type="ECO:0008006" key="3">
    <source>
        <dbReference type="Google" id="ProtNLM"/>
    </source>
</evidence>
<gene>
    <name evidence="1" type="ORF">ATI02_5873</name>
</gene>
<keyword evidence="2" id="KW-1185">Reference proteome</keyword>
<dbReference type="Proteomes" id="UP000232455">
    <property type="component" value="Unassembled WGS sequence"/>
</dbReference>
<dbReference type="EMBL" id="PHHE01000001">
    <property type="protein sequence ID" value="PKA72783.1"/>
    <property type="molecule type" value="Genomic_DNA"/>
</dbReference>
<protein>
    <recommendedName>
        <fullName evidence="3">Tir chaperone family protein CesT</fullName>
    </recommendedName>
</protein>
<dbReference type="SUPFAM" id="SSF69635">
    <property type="entry name" value="Type III secretory system chaperone-like"/>
    <property type="match status" value="1"/>
</dbReference>
<accession>A0ABX4Q7V8</accession>
<evidence type="ECO:0000313" key="2">
    <source>
        <dbReference type="Proteomes" id="UP000232455"/>
    </source>
</evidence>
<comment type="caution">
    <text evidence="1">The sequence shown here is derived from an EMBL/GenBank/DDBJ whole genome shotgun (WGS) entry which is preliminary data.</text>
</comment>
<sequence>MYHSLVTALFTHLGLPTPDAGQTITTFAVNDELVLTLAEDDDHLAIYLLLPGHVMPNVPLLTKFCSDTVFLLDRTPQGETLLWSREWLDHLTVDSLLLLLERAIELGTELLAHKLDSQQSLEQSSGIRG</sequence>
<name>A0ABX4Q7V8_9PSED</name>
<proteinExistence type="predicted"/>
<dbReference type="Gene3D" id="3.30.1460.10">
    <property type="match status" value="1"/>
</dbReference>